<keyword evidence="1" id="KW-0863">Zinc-finger</keyword>
<feature type="compositionally biased region" description="Low complexity" evidence="2">
    <location>
        <begin position="220"/>
        <end position="229"/>
    </location>
</feature>
<protein>
    <recommendedName>
        <fullName evidence="3">C3H1-type domain-containing protein</fullName>
    </recommendedName>
</protein>
<dbReference type="EMBL" id="CAUYUJ010016882">
    <property type="protein sequence ID" value="CAK0869755.1"/>
    <property type="molecule type" value="Genomic_DNA"/>
</dbReference>
<feature type="zinc finger region" description="C3H1-type" evidence="1">
    <location>
        <begin position="68"/>
        <end position="95"/>
    </location>
</feature>
<gene>
    <name evidence="4" type="ORF">PCOR1329_LOCUS56011</name>
</gene>
<evidence type="ECO:0000259" key="3">
    <source>
        <dbReference type="PROSITE" id="PS50103"/>
    </source>
</evidence>
<evidence type="ECO:0000313" key="4">
    <source>
        <dbReference type="EMBL" id="CAK0869755.1"/>
    </source>
</evidence>
<dbReference type="Proteomes" id="UP001189429">
    <property type="component" value="Unassembled WGS sequence"/>
</dbReference>
<sequence>MQQAMAVVGNHPNAMPSSFTNQVVADELLRAKARDNRVSNPSAGASAPPVAQPAPDVPTNPGSIGHPDLCPRQCLYFAKGNCTNGNDCQFCHMPHPKRPVRFDKRHREILKKMPFDELLSVMMPVLKVKAAGAGPTADTDSLLQRLGELAAYSSGAAASSGSSLADHVQAKASEEGASALRRKGGPLAHDAGRQRLQQHAALERQVGSGLRRQLGRRLQARPAAPPSARTDGAATQPPASPRSLPSLGAAYSVAAIATVFDEASNES</sequence>
<keyword evidence="5" id="KW-1185">Reference proteome</keyword>
<dbReference type="PROSITE" id="PS50103">
    <property type="entry name" value="ZF_C3H1"/>
    <property type="match status" value="1"/>
</dbReference>
<proteinExistence type="predicted"/>
<evidence type="ECO:0000256" key="1">
    <source>
        <dbReference type="PROSITE-ProRule" id="PRU00723"/>
    </source>
</evidence>
<keyword evidence="1" id="KW-0862">Zinc</keyword>
<comment type="caution">
    <text evidence="4">The sequence shown here is derived from an EMBL/GenBank/DDBJ whole genome shotgun (WGS) entry which is preliminary data.</text>
</comment>
<accession>A0ABN9V9X1</accession>
<reference evidence="4" key="1">
    <citation type="submission" date="2023-10" db="EMBL/GenBank/DDBJ databases">
        <authorList>
            <person name="Chen Y."/>
            <person name="Shah S."/>
            <person name="Dougan E. K."/>
            <person name="Thang M."/>
            <person name="Chan C."/>
        </authorList>
    </citation>
    <scope>NUCLEOTIDE SEQUENCE [LARGE SCALE GENOMIC DNA]</scope>
</reference>
<feature type="domain" description="C3H1-type" evidence="3">
    <location>
        <begin position="68"/>
        <end position="95"/>
    </location>
</feature>
<dbReference type="InterPro" id="IPR000571">
    <property type="entry name" value="Znf_CCCH"/>
</dbReference>
<name>A0ABN9V9X1_9DINO</name>
<evidence type="ECO:0000313" key="5">
    <source>
        <dbReference type="Proteomes" id="UP001189429"/>
    </source>
</evidence>
<evidence type="ECO:0000256" key="2">
    <source>
        <dbReference type="SAM" id="MobiDB-lite"/>
    </source>
</evidence>
<keyword evidence="1" id="KW-0479">Metal-binding</keyword>
<organism evidence="4 5">
    <name type="scientific">Prorocentrum cordatum</name>
    <dbReference type="NCBI Taxonomy" id="2364126"/>
    <lineage>
        <taxon>Eukaryota</taxon>
        <taxon>Sar</taxon>
        <taxon>Alveolata</taxon>
        <taxon>Dinophyceae</taxon>
        <taxon>Prorocentrales</taxon>
        <taxon>Prorocentraceae</taxon>
        <taxon>Prorocentrum</taxon>
    </lineage>
</organism>
<feature type="compositionally biased region" description="Low complexity" evidence="2">
    <location>
        <begin position="38"/>
        <end position="49"/>
    </location>
</feature>
<feature type="region of interest" description="Disordered" evidence="2">
    <location>
        <begin position="203"/>
        <end position="246"/>
    </location>
</feature>
<feature type="region of interest" description="Disordered" evidence="2">
    <location>
        <begin position="36"/>
        <end position="60"/>
    </location>
</feature>